<name>A0A7J0CX70_STRMI</name>
<dbReference type="Proteomes" id="UP000498740">
    <property type="component" value="Unassembled WGS sequence"/>
</dbReference>
<protein>
    <recommendedName>
        <fullName evidence="4">SH3 domain-containing protein</fullName>
    </recommendedName>
</protein>
<dbReference type="RefSeq" id="WP_015611130.1">
    <property type="nucleotide sequence ID" value="NZ_BMUG01000009.1"/>
</dbReference>
<accession>A0A7J0CX70</accession>
<reference evidence="2 3" key="1">
    <citation type="submission" date="2020-05" db="EMBL/GenBank/DDBJ databases">
        <title>Whole genome shotgun sequence of Streptomyces microflavus NBRC 13062.</title>
        <authorList>
            <person name="Komaki H."/>
            <person name="Tamura T."/>
        </authorList>
    </citation>
    <scope>NUCLEOTIDE SEQUENCE [LARGE SCALE GENOMIC DNA]</scope>
    <source>
        <strain evidence="2 3">NBRC 13062</strain>
    </source>
</reference>
<evidence type="ECO:0008006" key="4">
    <source>
        <dbReference type="Google" id="ProtNLM"/>
    </source>
</evidence>
<keyword evidence="1" id="KW-0732">Signal</keyword>
<organism evidence="2 3">
    <name type="scientific">Streptomyces microflavus</name>
    <name type="common">Streptomyces lipmanii</name>
    <dbReference type="NCBI Taxonomy" id="1919"/>
    <lineage>
        <taxon>Bacteria</taxon>
        <taxon>Bacillati</taxon>
        <taxon>Actinomycetota</taxon>
        <taxon>Actinomycetes</taxon>
        <taxon>Kitasatosporales</taxon>
        <taxon>Streptomycetaceae</taxon>
        <taxon>Streptomyces</taxon>
    </lineage>
</organism>
<dbReference type="AlphaFoldDB" id="A0A7J0CX70"/>
<dbReference type="Gene3D" id="2.30.30.40">
    <property type="entry name" value="SH3 Domains"/>
    <property type="match status" value="1"/>
</dbReference>
<evidence type="ECO:0000256" key="1">
    <source>
        <dbReference type="SAM" id="SignalP"/>
    </source>
</evidence>
<dbReference type="EMBL" id="BLWD01000001">
    <property type="protein sequence ID" value="GFN06879.1"/>
    <property type="molecule type" value="Genomic_DNA"/>
</dbReference>
<gene>
    <name evidence="2" type="ORF">Smic_54350</name>
</gene>
<evidence type="ECO:0000313" key="3">
    <source>
        <dbReference type="Proteomes" id="UP000498740"/>
    </source>
</evidence>
<proteinExistence type="predicted"/>
<comment type="caution">
    <text evidence="2">The sequence shown here is derived from an EMBL/GenBank/DDBJ whole genome shotgun (WGS) entry which is preliminary data.</text>
</comment>
<feature type="chain" id="PRO_5029678044" description="SH3 domain-containing protein" evidence="1">
    <location>
        <begin position="38"/>
        <end position="122"/>
    </location>
</feature>
<feature type="signal peptide" evidence="1">
    <location>
        <begin position="1"/>
        <end position="37"/>
    </location>
</feature>
<sequence>MTVKSFNRAMTIGFRTVAASALTAAVVLGGTAATAQAAAPAATTATKAPAAEKWCKYKVTTTAGINIRSGPGTNHTIVGTYSHNQQFWGKAASSNGWRQVGAARYVTTQYTTQVTSVTCQYS</sequence>
<evidence type="ECO:0000313" key="2">
    <source>
        <dbReference type="EMBL" id="GFN06879.1"/>
    </source>
</evidence>